<evidence type="ECO:0000256" key="1">
    <source>
        <dbReference type="ARBA" id="ARBA00006886"/>
    </source>
</evidence>
<gene>
    <name evidence="5" type="ORF">AB1Y20_018301</name>
</gene>
<feature type="region of interest" description="Disordered" evidence="2">
    <location>
        <begin position="313"/>
        <end position="340"/>
    </location>
</feature>
<dbReference type="PANTHER" id="PTHR32268:SF15">
    <property type="entry name" value="HOMOSERINE ACETYLTRANSFERASE FAMILY PROTEIN (AFU_ORTHOLOGUE AFUA_1G15350)"/>
    <property type="match status" value="1"/>
</dbReference>
<organism evidence="5 6">
    <name type="scientific">Prymnesium parvum</name>
    <name type="common">Toxic golden alga</name>
    <dbReference type="NCBI Taxonomy" id="97485"/>
    <lineage>
        <taxon>Eukaryota</taxon>
        <taxon>Haptista</taxon>
        <taxon>Haptophyta</taxon>
        <taxon>Prymnesiophyceae</taxon>
        <taxon>Prymnesiales</taxon>
        <taxon>Prymnesiaceae</taxon>
        <taxon>Prymnesium</taxon>
    </lineage>
</organism>
<evidence type="ECO:0000313" key="5">
    <source>
        <dbReference type="EMBL" id="KAL1523357.1"/>
    </source>
</evidence>
<proteinExistence type="inferred from homology"/>
<dbReference type="InterPro" id="IPR029058">
    <property type="entry name" value="AB_hydrolase_fold"/>
</dbReference>
<comment type="similarity">
    <text evidence="1">Belongs to the AB hydrolase superfamily. MetX family.</text>
</comment>
<evidence type="ECO:0000259" key="4">
    <source>
        <dbReference type="Pfam" id="PF01370"/>
    </source>
</evidence>
<dbReference type="Gene3D" id="3.40.50.720">
    <property type="entry name" value="NAD(P)-binding Rossmann-like Domain"/>
    <property type="match status" value="1"/>
</dbReference>
<sequence length="683" mass="72033">MRVLITGAAGRIGSGVAASLRAAGHQVVGLDVVPAPPPPLSSAFASFVQCNLNAAASAGEARQTLLEAARGVDTVIHCAAWPGPSSTPPPGVTASGCKVASHPIGLESPLPEELLRDNVASTAAVCDAAVAGGAKRFVFSSSAFALGWSHAAVGEVAYVPKYLPVDEAHGALPFESYGLSKLLGEQILETSARTAKETGFVSLRFTNIVKRELWHTLPWEPPTPASPLTLLLWAYTHEDDVIDAHVAAATLPGAAAAGSHEAYILAADDTRFAAPTLPTLASVLGVRDLPLHAPMEGNASPFSSLKAKQRLGFRPRSWQSPPTAPPPPPEARRGSAAARRARGDSALRHFDLSDFPLQRGGVLPRGASLAYRVYGQPLGRGAGVILHPTSFDAVHAELEYNIGSGATLDTDAYTVIVPNLMGNGVSFSPSTSGGGWPQLVTVADNVAAQRKLLQHLGVDLDASPLELIYGYSMGALQAYEWSVAYPAAVRRIAAVCGASRCGELNAVFLRSLEAALTADPAWDEASRAFRSPPHRGLRAFASIYAGWGVGSEWYLEQRYRAAGYASAEEFISRSYIAGFASCDAADLLAQVATWRTADVALPHGGLKQALSRVTAKVLLMPCDTDRYFTLEEAKVEAALLGDRCTLVPIRSAAGHRAGDPHRPELTDELAFIKQHVHKLLDAS</sequence>
<dbReference type="InterPro" id="IPR008220">
    <property type="entry name" value="HAT_MetX-like"/>
</dbReference>
<comment type="caution">
    <text evidence="5">The sequence shown here is derived from an EMBL/GenBank/DDBJ whole genome shotgun (WGS) entry which is preliminary data.</text>
</comment>
<dbReference type="InterPro" id="IPR000073">
    <property type="entry name" value="AB_hydrolase_1"/>
</dbReference>
<evidence type="ECO:0000313" key="6">
    <source>
        <dbReference type="Proteomes" id="UP001515480"/>
    </source>
</evidence>
<dbReference type="Pfam" id="PF00561">
    <property type="entry name" value="Abhydrolase_1"/>
    <property type="match status" value="1"/>
</dbReference>
<evidence type="ECO:0000256" key="2">
    <source>
        <dbReference type="SAM" id="MobiDB-lite"/>
    </source>
</evidence>
<dbReference type="AlphaFoldDB" id="A0AB34JRC2"/>
<dbReference type="SUPFAM" id="SSF53474">
    <property type="entry name" value="alpha/beta-Hydrolases"/>
    <property type="match status" value="1"/>
</dbReference>
<dbReference type="SUPFAM" id="SSF51735">
    <property type="entry name" value="NAD(P)-binding Rossmann-fold domains"/>
    <property type="match status" value="1"/>
</dbReference>
<feature type="domain" description="NAD-dependent epimerase/dehydratase" evidence="4">
    <location>
        <begin position="3"/>
        <end position="83"/>
    </location>
</feature>
<dbReference type="InterPro" id="IPR001509">
    <property type="entry name" value="Epimerase_deHydtase"/>
</dbReference>
<dbReference type="GO" id="GO:0016747">
    <property type="term" value="F:acyltransferase activity, transferring groups other than amino-acyl groups"/>
    <property type="evidence" value="ECO:0007669"/>
    <property type="project" value="InterPro"/>
</dbReference>
<keyword evidence="6" id="KW-1185">Reference proteome</keyword>
<evidence type="ECO:0008006" key="7">
    <source>
        <dbReference type="Google" id="ProtNLM"/>
    </source>
</evidence>
<feature type="domain" description="AB hydrolase-1" evidence="3">
    <location>
        <begin position="403"/>
        <end position="505"/>
    </location>
</feature>
<dbReference type="Proteomes" id="UP001515480">
    <property type="component" value="Unassembled WGS sequence"/>
</dbReference>
<accession>A0AB34JRC2</accession>
<dbReference type="Pfam" id="PF01370">
    <property type="entry name" value="Epimerase"/>
    <property type="match status" value="2"/>
</dbReference>
<dbReference type="Gene3D" id="3.40.50.1820">
    <property type="entry name" value="alpha/beta hydrolase"/>
    <property type="match status" value="1"/>
</dbReference>
<name>A0AB34JRC2_PRYPA</name>
<dbReference type="EMBL" id="JBGBPQ010000006">
    <property type="protein sequence ID" value="KAL1523357.1"/>
    <property type="molecule type" value="Genomic_DNA"/>
</dbReference>
<dbReference type="InterPro" id="IPR036291">
    <property type="entry name" value="NAD(P)-bd_dom_sf"/>
</dbReference>
<dbReference type="PANTHER" id="PTHR32268">
    <property type="entry name" value="HOMOSERINE O-ACETYLTRANSFERASE"/>
    <property type="match status" value="1"/>
</dbReference>
<protein>
    <recommendedName>
        <fullName evidence="7">AB hydrolase-1 domain-containing protein</fullName>
    </recommendedName>
</protein>
<evidence type="ECO:0000259" key="3">
    <source>
        <dbReference type="Pfam" id="PF00561"/>
    </source>
</evidence>
<reference evidence="5 6" key="1">
    <citation type="journal article" date="2024" name="Science">
        <title>Giant polyketide synthase enzymes in the biosynthesis of giant marine polyether toxins.</title>
        <authorList>
            <person name="Fallon T.R."/>
            <person name="Shende V.V."/>
            <person name="Wierzbicki I.H."/>
            <person name="Pendleton A.L."/>
            <person name="Watervoot N.F."/>
            <person name="Auber R.P."/>
            <person name="Gonzalez D.J."/>
            <person name="Wisecaver J.H."/>
            <person name="Moore B.S."/>
        </authorList>
    </citation>
    <scope>NUCLEOTIDE SEQUENCE [LARGE SCALE GENOMIC DNA]</scope>
    <source>
        <strain evidence="5 6">12B1</strain>
    </source>
</reference>
<feature type="domain" description="NAD-dependent epimerase/dehydratase" evidence="4">
    <location>
        <begin position="111"/>
        <end position="208"/>
    </location>
</feature>